<dbReference type="InterPro" id="IPR036187">
    <property type="entry name" value="DNA_mismatch_repair_MutS_sf"/>
</dbReference>
<evidence type="ECO:0000256" key="2">
    <source>
        <dbReference type="ARBA" id="ARBA00022741"/>
    </source>
</evidence>
<dbReference type="AlphaFoldDB" id="A0A1E3PBI3"/>
<dbReference type="Gene3D" id="1.10.1420.10">
    <property type="match status" value="1"/>
</dbReference>
<comment type="similarity">
    <text evidence="1">Belongs to the DNA mismatch repair MutS family.</text>
</comment>
<dbReference type="OrthoDB" id="29596at2759"/>
<dbReference type="InterPro" id="IPR027417">
    <property type="entry name" value="P-loop_NTPase"/>
</dbReference>
<dbReference type="GO" id="GO:0030983">
    <property type="term" value="F:mismatched DNA binding"/>
    <property type="evidence" value="ECO:0007669"/>
    <property type="project" value="InterPro"/>
</dbReference>
<name>A0A1E3PBI3_WICAA</name>
<dbReference type="SMART" id="SM00533">
    <property type="entry name" value="MUTSd"/>
    <property type="match status" value="1"/>
</dbReference>
<dbReference type="GO" id="GO:0051026">
    <property type="term" value="P:chiasma assembly"/>
    <property type="evidence" value="ECO:0007669"/>
    <property type="project" value="TreeGrafter"/>
</dbReference>
<evidence type="ECO:0000256" key="4">
    <source>
        <dbReference type="ARBA" id="ARBA00023125"/>
    </source>
</evidence>
<dbReference type="InterPro" id="IPR045076">
    <property type="entry name" value="MutS"/>
</dbReference>
<dbReference type="GO" id="GO:0006298">
    <property type="term" value="P:mismatch repair"/>
    <property type="evidence" value="ECO:0007669"/>
    <property type="project" value="InterPro"/>
</dbReference>
<dbReference type="SMART" id="SM00534">
    <property type="entry name" value="MUTSac"/>
    <property type="match status" value="1"/>
</dbReference>
<dbReference type="PIRSF" id="PIRSF037677">
    <property type="entry name" value="DNA_mis_repair_Msh6"/>
    <property type="match status" value="1"/>
</dbReference>
<gene>
    <name evidence="6" type="ORF">WICANDRAFT_25771</name>
</gene>
<reference evidence="6 7" key="1">
    <citation type="journal article" date="2016" name="Proc. Natl. Acad. Sci. U.S.A.">
        <title>Comparative genomics of biotechnologically important yeasts.</title>
        <authorList>
            <person name="Riley R."/>
            <person name="Haridas S."/>
            <person name="Wolfe K.H."/>
            <person name="Lopes M.R."/>
            <person name="Hittinger C.T."/>
            <person name="Goeker M."/>
            <person name="Salamov A.A."/>
            <person name="Wisecaver J.H."/>
            <person name="Long T.M."/>
            <person name="Calvey C.H."/>
            <person name="Aerts A.L."/>
            <person name="Barry K.W."/>
            <person name="Choi C."/>
            <person name="Clum A."/>
            <person name="Coughlan A.Y."/>
            <person name="Deshpande S."/>
            <person name="Douglass A.P."/>
            <person name="Hanson S.J."/>
            <person name="Klenk H.-P."/>
            <person name="LaButti K.M."/>
            <person name="Lapidus A."/>
            <person name="Lindquist E.A."/>
            <person name="Lipzen A.M."/>
            <person name="Meier-Kolthoff J.P."/>
            <person name="Ohm R.A."/>
            <person name="Otillar R.P."/>
            <person name="Pangilinan J.L."/>
            <person name="Peng Y."/>
            <person name="Rokas A."/>
            <person name="Rosa C.A."/>
            <person name="Scheuner C."/>
            <person name="Sibirny A.A."/>
            <person name="Slot J.C."/>
            <person name="Stielow J.B."/>
            <person name="Sun H."/>
            <person name="Kurtzman C.P."/>
            <person name="Blackwell M."/>
            <person name="Grigoriev I.V."/>
            <person name="Jeffries T.W."/>
        </authorList>
    </citation>
    <scope>NUCLEOTIDE SEQUENCE [LARGE SCALE GENOMIC DNA]</scope>
    <source>
        <strain evidence="7">ATCC 58044 / CBS 1984 / NCYC 433 / NRRL Y-366-8</strain>
    </source>
</reference>
<dbReference type="EMBL" id="KV454208">
    <property type="protein sequence ID" value="ODQ62247.1"/>
    <property type="molecule type" value="Genomic_DNA"/>
</dbReference>
<keyword evidence="7" id="KW-1185">Reference proteome</keyword>
<evidence type="ECO:0000313" key="6">
    <source>
        <dbReference type="EMBL" id="ODQ62247.1"/>
    </source>
</evidence>
<evidence type="ECO:0000259" key="5">
    <source>
        <dbReference type="PROSITE" id="PS00486"/>
    </source>
</evidence>
<dbReference type="PROSITE" id="PS00486">
    <property type="entry name" value="DNA_MISMATCH_REPAIR_2"/>
    <property type="match status" value="1"/>
</dbReference>
<dbReference type="PANTHER" id="PTHR11361:SF20">
    <property type="entry name" value="MUTS PROTEIN HOMOLOG 5"/>
    <property type="match status" value="1"/>
</dbReference>
<dbReference type="Gene3D" id="3.40.50.300">
    <property type="entry name" value="P-loop containing nucleotide triphosphate hydrolases"/>
    <property type="match status" value="1"/>
</dbReference>
<dbReference type="Pfam" id="PF05192">
    <property type="entry name" value="MutS_III"/>
    <property type="match status" value="1"/>
</dbReference>
<dbReference type="Pfam" id="PF00488">
    <property type="entry name" value="MutS_V"/>
    <property type="match status" value="1"/>
</dbReference>
<dbReference type="PANTHER" id="PTHR11361">
    <property type="entry name" value="DNA MISMATCH REPAIR PROTEIN MUTS FAMILY MEMBER"/>
    <property type="match status" value="1"/>
</dbReference>
<keyword evidence="4" id="KW-0238">DNA-binding</keyword>
<evidence type="ECO:0000313" key="7">
    <source>
        <dbReference type="Proteomes" id="UP000094112"/>
    </source>
</evidence>
<dbReference type="STRING" id="683960.A0A1E3PBI3"/>
<proteinExistence type="inferred from homology"/>
<dbReference type="GO" id="GO:0062128">
    <property type="term" value="C:MutSgamma complex"/>
    <property type="evidence" value="ECO:0007669"/>
    <property type="project" value="EnsemblFungi"/>
</dbReference>
<organism evidence="6 7">
    <name type="scientific">Wickerhamomyces anomalus (strain ATCC 58044 / CBS 1984 / NCYC 433 / NRRL Y-366-8)</name>
    <name type="common">Yeast</name>
    <name type="synonym">Hansenula anomala</name>
    <dbReference type="NCBI Taxonomy" id="683960"/>
    <lineage>
        <taxon>Eukaryota</taxon>
        <taxon>Fungi</taxon>
        <taxon>Dikarya</taxon>
        <taxon>Ascomycota</taxon>
        <taxon>Saccharomycotina</taxon>
        <taxon>Saccharomycetes</taxon>
        <taxon>Phaffomycetales</taxon>
        <taxon>Wickerhamomycetaceae</taxon>
        <taxon>Wickerhamomyces</taxon>
    </lineage>
</organism>
<dbReference type="GO" id="GO:0005524">
    <property type="term" value="F:ATP binding"/>
    <property type="evidence" value="ECO:0007669"/>
    <property type="project" value="UniProtKB-KW"/>
</dbReference>
<dbReference type="GO" id="GO:0000400">
    <property type="term" value="F:four-way junction DNA binding"/>
    <property type="evidence" value="ECO:0007669"/>
    <property type="project" value="EnsemblFungi"/>
</dbReference>
<dbReference type="GO" id="GO:0000228">
    <property type="term" value="C:nuclear chromosome"/>
    <property type="evidence" value="ECO:0007669"/>
    <property type="project" value="EnsemblFungi"/>
</dbReference>
<dbReference type="InterPro" id="IPR017261">
    <property type="entry name" value="DNA_mismatch_repair_MutS/MSH"/>
</dbReference>
<protein>
    <recommendedName>
        <fullName evidence="5">DNA mismatch repair proteins mutS family domain-containing protein</fullName>
    </recommendedName>
</protein>
<dbReference type="GO" id="GO:1990391">
    <property type="term" value="C:DNA repair complex"/>
    <property type="evidence" value="ECO:0007669"/>
    <property type="project" value="EnsemblFungi"/>
</dbReference>
<keyword evidence="2" id="KW-0547">Nucleotide-binding</keyword>
<sequence>TFDSSDTVYVEPETLYALQILKENDSGLNKKDSHHLQSLFGMLNQTHSALGYKRLRSWFYAPLANISLINKRLNTVEVLISEDNTQYLENLMCFQKQLPNINQTISSIEMGRPSVKSWSQMASFLKYAIEIYDVVGLMKDIEFVEVLQNILTEVDVEQLRNLCTAVDSAIDFDQSKQWKRVYVRDGLVNHLDCCRKNYDRLETTLEEAASEISIRYPHVPSTFLNVVYLPQVGYLISIDITNRDEVPEEWEEVFATVTNMYYKDEYTHGMDDELGDVYQLIIDLEIEVLYELQSGIFDSMDMLLTAGELFAELDCFMSLASISMLQGYVKPEIVDESVIEIKNGRNPIFENLVPSYIANNTDIEKHQLCIVTGANGSGKSLYLLQVGIIVYLAHLGCFVPAQFAKIGLTDKILSRIFSMESLEKCESSFGLDLQKMSKCLQLGTEKSLLLIDEFGKGTDVIGGPALLGAIIENLSNSETPPRTIITTHFHELFKNNIIELSSKVKHNHMSVIFQQQDGEDKLTYLYELKDGLALNSFGIDCAKACGIPNNIITRANEILRESHESLISSVDSSKYRDIEQAKYIAREFLTWDLETEESQTEQELKEHLNNTLHVINTL</sequence>
<evidence type="ECO:0000256" key="3">
    <source>
        <dbReference type="ARBA" id="ARBA00022840"/>
    </source>
</evidence>
<dbReference type="InterPro" id="IPR007696">
    <property type="entry name" value="DNA_mismatch_repair_MutS_core"/>
</dbReference>
<evidence type="ECO:0000256" key="1">
    <source>
        <dbReference type="ARBA" id="ARBA00006271"/>
    </source>
</evidence>
<keyword evidence="3" id="KW-0067">ATP-binding</keyword>
<dbReference type="RefSeq" id="XP_019041454.1">
    <property type="nucleotide sequence ID" value="XM_019181188.1"/>
</dbReference>
<dbReference type="SUPFAM" id="SSF48334">
    <property type="entry name" value="DNA repair protein MutS, domain III"/>
    <property type="match status" value="1"/>
</dbReference>
<feature type="non-terminal residue" evidence="6">
    <location>
        <position position="1"/>
    </location>
</feature>
<dbReference type="Proteomes" id="UP000094112">
    <property type="component" value="Unassembled WGS sequence"/>
</dbReference>
<dbReference type="GO" id="GO:0000403">
    <property type="term" value="F:Y-form DNA binding"/>
    <property type="evidence" value="ECO:0007669"/>
    <property type="project" value="EnsemblFungi"/>
</dbReference>
<feature type="domain" description="DNA mismatch repair proteins mutS family" evidence="5">
    <location>
        <begin position="447"/>
        <end position="463"/>
    </location>
</feature>
<dbReference type="GO" id="GO:0140664">
    <property type="term" value="F:ATP-dependent DNA damage sensor activity"/>
    <property type="evidence" value="ECO:0007669"/>
    <property type="project" value="InterPro"/>
</dbReference>
<dbReference type="GO" id="GO:0062037">
    <property type="term" value="F:D-loop DNA binding"/>
    <property type="evidence" value="ECO:0007669"/>
    <property type="project" value="EnsemblFungi"/>
</dbReference>
<dbReference type="SUPFAM" id="SSF52540">
    <property type="entry name" value="P-loop containing nucleoside triphosphate hydrolases"/>
    <property type="match status" value="1"/>
</dbReference>
<dbReference type="GeneID" id="30198434"/>
<dbReference type="InterPro" id="IPR000432">
    <property type="entry name" value="DNA_mismatch_repair_MutS_C"/>
</dbReference>
<accession>A0A1E3PBI3</accession>